<sequence length="149" mass="16292">MLSSKQDLLERLSRDSRNATDRGCSLGLYNFSHGFAVVLFVPSFRTDCPDLFLPTSDLACARGSSVPGPRYHSSDLHTAADSFANPSSCSGACSATSSSVVQRRHRVRRKAMRSATLSRLPQSFTRMRLRKSSQNGDAEKYTSLPATLS</sequence>
<dbReference type="AlphaFoldDB" id="A0A9P4UYS3"/>
<accession>A0A9P4UYS3</accession>
<comment type="caution">
    <text evidence="2">The sequence shown here is derived from an EMBL/GenBank/DDBJ whole genome shotgun (WGS) entry which is preliminary data.</text>
</comment>
<dbReference type="EMBL" id="ML996219">
    <property type="protein sequence ID" value="KAF2730366.1"/>
    <property type="molecule type" value="Genomic_DNA"/>
</dbReference>
<proteinExistence type="predicted"/>
<organism evidence="2 3">
    <name type="scientific">Polyplosphaeria fusca</name>
    <dbReference type="NCBI Taxonomy" id="682080"/>
    <lineage>
        <taxon>Eukaryota</taxon>
        <taxon>Fungi</taxon>
        <taxon>Dikarya</taxon>
        <taxon>Ascomycota</taxon>
        <taxon>Pezizomycotina</taxon>
        <taxon>Dothideomycetes</taxon>
        <taxon>Pleosporomycetidae</taxon>
        <taxon>Pleosporales</taxon>
        <taxon>Tetraplosphaeriaceae</taxon>
        <taxon>Polyplosphaeria</taxon>
    </lineage>
</organism>
<protein>
    <submittedName>
        <fullName evidence="2">Uncharacterized protein</fullName>
    </submittedName>
</protein>
<dbReference type="Proteomes" id="UP000799444">
    <property type="component" value="Unassembled WGS sequence"/>
</dbReference>
<gene>
    <name evidence="2" type="ORF">EJ04DRAFT_46936</name>
</gene>
<name>A0A9P4UYS3_9PLEO</name>
<feature type="region of interest" description="Disordered" evidence="1">
    <location>
        <begin position="128"/>
        <end position="149"/>
    </location>
</feature>
<evidence type="ECO:0000313" key="2">
    <source>
        <dbReference type="EMBL" id="KAF2730366.1"/>
    </source>
</evidence>
<evidence type="ECO:0000313" key="3">
    <source>
        <dbReference type="Proteomes" id="UP000799444"/>
    </source>
</evidence>
<reference evidence="2" key="1">
    <citation type="journal article" date="2020" name="Stud. Mycol.">
        <title>101 Dothideomycetes genomes: a test case for predicting lifestyles and emergence of pathogens.</title>
        <authorList>
            <person name="Haridas S."/>
            <person name="Albert R."/>
            <person name="Binder M."/>
            <person name="Bloem J."/>
            <person name="Labutti K."/>
            <person name="Salamov A."/>
            <person name="Andreopoulos B."/>
            <person name="Baker S."/>
            <person name="Barry K."/>
            <person name="Bills G."/>
            <person name="Bluhm B."/>
            <person name="Cannon C."/>
            <person name="Castanera R."/>
            <person name="Culley D."/>
            <person name="Daum C."/>
            <person name="Ezra D."/>
            <person name="Gonzalez J."/>
            <person name="Henrissat B."/>
            <person name="Kuo A."/>
            <person name="Liang C."/>
            <person name="Lipzen A."/>
            <person name="Lutzoni F."/>
            <person name="Magnuson J."/>
            <person name="Mondo S."/>
            <person name="Nolan M."/>
            <person name="Ohm R."/>
            <person name="Pangilinan J."/>
            <person name="Park H.-J."/>
            <person name="Ramirez L."/>
            <person name="Alfaro M."/>
            <person name="Sun H."/>
            <person name="Tritt A."/>
            <person name="Yoshinaga Y."/>
            <person name="Zwiers L.-H."/>
            <person name="Turgeon B."/>
            <person name="Goodwin S."/>
            <person name="Spatafora J."/>
            <person name="Crous P."/>
            <person name="Grigoriev I."/>
        </authorList>
    </citation>
    <scope>NUCLEOTIDE SEQUENCE</scope>
    <source>
        <strain evidence="2">CBS 125425</strain>
    </source>
</reference>
<evidence type="ECO:0000256" key="1">
    <source>
        <dbReference type="SAM" id="MobiDB-lite"/>
    </source>
</evidence>
<keyword evidence="3" id="KW-1185">Reference proteome</keyword>